<evidence type="ECO:0000256" key="1">
    <source>
        <dbReference type="ARBA" id="ARBA00002901"/>
    </source>
</evidence>
<dbReference type="InterPro" id="IPR001453">
    <property type="entry name" value="MoaB/Mog_dom"/>
</dbReference>
<dbReference type="SUPFAM" id="SSF53448">
    <property type="entry name" value="Nucleotide-diphospho-sugar transferases"/>
    <property type="match status" value="1"/>
</dbReference>
<dbReference type="GO" id="GO:0005829">
    <property type="term" value="C:cytosol"/>
    <property type="evidence" value="ECO:0007669"/>
    <property type="project" value="TreeGrafter"/>
</dbReference>
<dbReference type="Gene3D" id="2.170.190.11">
    <property type="entry name" value="Molybdopterin biosynthesis moea protein, domain 3"/>
    <property type="match status" value="1"/>
</dbReference>
<dbReference type="GO" id="GO:0006777">
    <property type="term" value="P:Mo-molybdopterin cofactor biosynthetic process"/>
    <property type="evidence" value="ECO:0007669"/>
    <property type="project" value="UniProtKB-UniRule"/>
</dbReference>
<evidence type="ECO:0000256" key="5">
    <source>
        <dbReference type="RuleBase" id="RU365090"/>
    </source>
</evidence>
<dbReference type="AlphaFoldDB" id="A0A2X4UI33"/>
<proteinExistence type="inferred from homology"/>
<dbReference type="PANTHER" id="PTHR10192">
    <property type="entry name" value="MOLYBDOPTERIN BIOSYNTHESIS PROTEIN"/>
    <property type="match status" value="1"/>
</dbReference>
<dbReference type="Gene3D" id="3.90.105.10">
    <property type="entry name" value="Molybdopterin biosynthesis moea protein, domain 2"/>
    <property type="match status" value="1"/>
</dbReference>
<dbReference type="PANTHER" id="PTHR10192:SF5">
    <property type="entry name" value="GEPHYRIN"/>
    <property type="match status" value="1"/>
</dbReference>
<dbReference type="Pfam" id="PF03453">
    <property type="entry name" value="MoeA_N"/>
    <property type="match status" value="1"/>
</dbReference>
<dbReference type="InterPro" id="IPR036688">
    <property type="entry name" value="MoeA_C_domain_IV_sf"/>
</dbReference>
<dbReference type="Proteomes" id="UP000249091">
    <property type="component" value="Chromosome 1"/>
</dbReference>
<dbReference type="Pfam" id="PF00994">
    <property type="entry name" value="MoCF_biosynth"/>
    <property type="match status" value="1"/>
</dbReference>
<keyword evidence="3 5" id="KW-0500">Molybdenum</keyword>
<dbReference type="InterPro" id="IPR036135">
    <property type="entry name" value="MoeA_linker/N_sf"/>
</dbReference>
<feature type="domain" description="MoaB/Mog" evidence="6">
    <location>
        <begin position="367"/>
        <end position="504"/>
    </location>
</feature>
<dbReference type="GO" id="GO:0046872">
    <property type="term" value="F:metal ion binding"/>
    <property type="evidence" value="ECO:0007669"/>
    <property type="project" value="UniProtKB-UniRule"/>
</dbReference>
<keyword evidence="5 7" id="KW-0808">Transferase</keyword>
<dbReference type="InterPro" id="IPR036425">
    <property type="entry name" value="MoaB/Mog-like_dom_sf"/>
</dbReference>
<comment type="catalytic activity">
    <reaction evidence="4">
        <text>adenylyl-molybdopterin + molybdate = Mo-molybdopterin + AMP + H(+)</text>
        <dbReference type="Rhea" id="RHEA:35047"/>
        <dbReference type="ChEBI" id="CHEBI:15378"/>
        <dbReference type="ChEBI" id="CHEBI:36264"/>
        <dbReference type="ChEBI" id="CHEBI:62727"/>
        <dbReference type="ChEBI" id="CHEBI:71302"/>
        <dbReference type="ChEBI" id="CHEBI:456215"/>
        <dbReference type="EC" id="2.10.1.1"/>
    </reaction>
</comment>
<sequence length="582" mass="59955">MNAMSALTGVEAVIVAGGRATRMGGVDKPALTVGGRRLLDTALACVAGCARITVVGPWRNDLDPAIVQVQETPAGAGPVAALAAADPASDAVVTLAADLPFVTADIVATLLEALDTDPAADAAFAVDDDGRMQYLLAAWRGPALSARIAGFGTDVAGRPMKALLPDRYVSVPVPGTTDCDTPADLHRARVAHGSGRIAADPDEARTLIREALLPLPVRRVPAAAAEGTTLAAPLVAAEALPAVPSSAMDGYAVAGRGPWTLRPEVRRAGDRSGLTLLDGEAARIATGAHLPAGATAVVRDEFVEVEGHTLRRLPQCPVRDDTRRRGEDWEPGFVLAARGDHVGPAVVSAALSGEVAEIDVRGPLRVHVVVSGDEILRHGPLQVGQTRDSQGPVLPRFVRWCGAEPVGETHLRDTPGGFDALFAETTTVDALVVVGATGGGAADQLRGALDRAGAHVVVERVRCKPGGSQVAAVLPDGRAVLGLPGNPVAALSTLLVMLPAVVDGRTGRTPPLPFLGTLANASEVEGDRTRLLPARQRSDGQWLCDNAVRTAHLAGLIGRTAIALVPPRATDGAVVELLPLPR</sequence>
<dbReference type="SUPFAM" id="SSF63882">
    <property type="entry name" value="MoeA N-terminal region -like"/>
    <property type="match status" value="1"/>
</dbReference>
<dbReference type="GO" id="GO:0061599">
    <property type="term" value="F:molybdopterin molybdotransferase activity"/>
    <property type="evidence" value="ECO:0007669"/>
    <property type="project" value="UniProtKB-UniRule"/>
</dbReference>
<name>A0A2X4UI33_9NOCA</name>
<protein>
    <recommendedName>
        <fullName evidence="5">Molybdopterin molybdenumtransferase</fullName>
        <ecNumber evidence="5">2.10.1.1</ecNumber>
    </recommendedName>
</protein>
<gene>
    <name evidence="7" type="primary">moeA_1</name>
    <name evidence="7" type="ORF">NCTC10994_03961</name>
</gene>
<keyword evidence="5" id="KW-0501">Molybdenum cofactor biosynthesis</keyword>
<comment type="pathway">
    <text evidence="5">Cofactor biosynthesis; molybdopterin biosynthesis.</text>
</comment>
<dbReference type="GO" id="GO:0016779">
    <property type="term" value="F:nucleotidyltransferase activity"/>
    <property type="evidence" value="ECO:0007669"/>
    <property type="project" value="UniProtKB-ARBA"/>
</dbReference>
<dbReference type="UniPathway" id="UPA00344"/>
<dbReference type="SMART" id="SM00852">
    <property type="entry name" value="MoCF_biosynth"/>
    <property type="match status" value="1"/>
</dbReference>
<dbReference type="InterPro" id="IPR005110">
    <property type="entry name" value="MoeA_linker/N"/>
</dbReference>
<dbReference type="EC" id="2.10.1.1" evidence="5"/>
<dbReference type="EMBL" id="LS483468">
    <property type="protein sequence ID" value="SQI38673.1"/>
    <property type="molecule type" value="Genomic_DNA"/>
</dbReference>
<dbReference type="SUPFAM" id="SSF53218">
    <property type="entry name" value="Molybdenum cofactor biosynthesis proteins"/>
    <property type="match status" value="1"/>
</dbReference>
<evidence type="ECO:0000256" key="4">
    <source>
        <dbReference type="ARBA" id="ARBA00047317"/>
    </source>
</evidence>
<dbReference type="InterPro" id="IPR038987">
    <property type="entry name" value="MoeA-like"/>
</dbReference>
<dbReference type="InterPro" id="IPR029044">
    <property type="entry name" value="Nucleotide-diphossugar_trans"/>
</dbReference>
<accession>A0A2X4UI33</accession>
<comment type="similarity">
    <text evidence="2 5">Belongs to the MoeA family.</text>
</comment>
<dbReference type="Pfam" id="PF12804">
    <property type="entry name" value="NTP_transf_3"/>
    <property type="match status" value="1"/>
</dbReference>
<evidence type="ECO:0000313" key="8">
    <source>
        <dbReference type="Proteomes" id="UP000249091"/>
    </source>
</evidence>
<dbReference type="Gene3D" id="3.40.980.10">
    <property type="entry name" value="MoaB/Mog-like domain"/>
    <property type="match status" value="1"/>
</dbReference>
<dbReference type="Gene3D" id="3.90.550.10">
    <property type="entry name" value="Spore Coat Polysaccharide Biosynthesis Protein SpsA, Chain A"/>
    <property type="match status" value="1"/>
</dbReference>
<organism evidence="7 8">
    <name type="scientific">Rhodococcus coprophilus</name>
    <dbReference type="NCBI Taxonomy" id="38310"/>
    <lineage>
        <taxon>Bacteria</taxon>
        <taxon>Bacillati</taxon>
        <taxon>Actinomycetota</taxon>
        <taxon>Actinomycetes</taxon>
        <taxon>Mycobacteriales</taxon>
        <taxon>Nocardiaceae</taxon>
        <taxon>Rhodococcus</taxon>
    </lineage>
</organism>
<comment type="function">
    <text evidence="1 5">Catalyzes the insertion of molybdate into adenylated molybdopterin with the concomitant release of AMP.</text>
</comment>
<evidence type="ECO:0000256" key="3">
    <source>
        <dbReference type="ARBA" id="ARBA00022505"/>
    </source>
</evidence>
<evidence type="ECO:0000313" key="7">
    <source>
        <dbReference type="EMBL" id="SQI38673.1"/>
    </source>
</evidence>
<dbReference type="STRING" id="1219011.GCA_001895045_01447"/>
<keyword evidence="5" id="KW-0479">Metal-binding</keyword>
<dbReference type="InterPro" id="IPR025877">
    <property type="entry name" value="MobA-like_NTP_Trfase"/>
</dbReference>
<evidence type="ECO:0000256" key="2">
    <source>
        <dbReference type="ARBA" id="ARBA00010763"/>
    </source>
</evidence>
<dbReference type="CDD" id="cd00887">
    <property type="entry name" value="MoeA"/>
    <property type="match status" value="1"/>
</dbReference>
<evidence type="ECO:0000259" key="6">
    <source>
        <dbReference type="SMART" id="SM00852"/>
    </source>
</evidence>
<comment type="cofactor">
    <cofactor evidence="5">
        <name>Mg(2+)</name>
        <dbReference type="ChEBI" id="CHEBI:18420"/>
    </cofactor>
</comment>
<dbReference type="KEGG" id="rcr:NCTC10994_03961"/>
<reference evidence="7 8" key="1">
    <citation type="submission" date="2018-06" db="EMBL/GenBank/DDBJ databases">
        <authorList>
            <consortium name="Pathogen Informatics"/>
            <person name="Doyle S."/>
        </authorList>
    </citation>
    <scope>NUCLEOTIDE SEQUENCE [LARGE SCALE GENOMIC DNA]</scope>
    <source>
        <strain evidence="7 8">NCTC10994</strain>
    </source>
</reference>
<keyword evidence="8" id="KW-1185">Reference proteome</keyword>
<dbReference type="Gene3D" id="2.40.340.10">
    <property type="entry name" value="MoeA, C-terminal, domain IV"/>
    <property type="match status" value="1"/>
</dbReference>
<keyword evidence="5" id="KW-0460">Magnesium</keyword>